<sequence>MALEAPLTPERVRPGVRLQGLLPGGSVTVEYVRPLGEALQVTYRDPQGRLGEALLYPEDLAGLRVEEASRFPLDAPGDLFRLAAEAKRIRLAYLFDPMMAVHASLVEPLPHQIEAVYGHLIPKNPLRFLLADDPGAGKTIMAGLYIREMALRGALERCLVVAPGALVLQWQEELREKFRLDFRVFSRFTLETAQGSPFREHPLWIARLDGLARFPEVAAKALEVDWDLVVVDEAHKMAATYYGQEVRATRRYRLGQELSQRTKHLLLLTATPHRGKEEDFRLFLALLDPDRFLGKPRPGSPPPDAQGLWLRRQKEDLVRFDGTPLFPERRAYTVAYRLSPKEMALYEAVTAYVREEMNRAEALEEGQRRTVGFALTLLQRRLASSPLAIHRSLERRRKRLEARREEVRRGLTLAFPTLEEEDIEEREEFPDEELEAAPEVLDQATAARTLKELEAEIATLRHLEAQAKTLLRGQQDRKWQELQALLEDERIRGRKLIIFTEHKDTLDYLEGRLQAYLGRPEQVVSLHGGLSREERRLRQARFTQDREALILVATDAAGEGVNLQQAHLLINYDLPWNPARLEQRFGRIHRIGQTEVCHMWNLVAENTREGEVYLRLLQKLEEASQALGGRVFDVLGRLFQERPLRELLLEAIRYGEDPEVRARLFRQVEGAVDRKRLEGLLQNALAPEVLDPKRLEELRLDMERAEARRLQPHYLGSFFQKALEALGGTVHPREAGRMEVSFVPAKVREARPGVLRSYTRVTFHKDRVSLPGKPVADFLVPGHPLLEGVLEAVLREWGGYLERGTVLVDEEATAPRLLLALEHEVQDALGPVSRRFLYVSLSPEGEVRAEGPAPYLDLRPATEEERAEALRLWAGWDAAGLLARAEAYAATRLAREHLEEVRRFREAEVDRTLRAVRERLLSEIYHWDSLAAKEAERAKAGKVGASGRAEAARRRADELKERLKRREQELEAARHLQSLPPRLSQAVLVVPPLDPKATPPEAEAQERLERLAVEAVLLTERRLGHEPQEMPPGWPGYDVESRTPQGTLRFIEVKGKGPGSEVVTLSRTQILTALNKPTSWFLAVVETDGKRALRVHYIPTPFEQEPDFGATSVNYSLKKLLAKAVQVVAL</sequence>
<protein>
    <submittedName>
        <fullName evidence="8">DUF3883 domain-containing protein</fullName>
    </submittedName>
</protein>
<evidence type="ECO:0000256" key="3">
    <source>
        <dbReference type="ARBA" id="ARBA00022806"/>
    </source>
</evidence>
<dbReference type="CDD" id="cd18011">
    <property type="entry name" value="DEXDc_RapA"/>
    <property type="match status" value="1"/>
</dbReference>
<keyword evidence="4" id="KW-0067">ATP-binding</keyword>
<dbReference type="OrthoDB" id="9814088at2"/>
<evidence type="ECO:0000259" key="7">
    <source>
        <dbReference type="PROSITE" id="PS51194"/>
    </source>
</evidence>
<dbReference type="Gene3D" id="3.40.50.10810">
    <property type="entry name" value="Tandem AAA-ATPase domain"/>
    <property type="match status" value="1"/>
</dbReference>
<dbReference type="Gene3D" id="3.40.50.300">
    <property type="entry name" value="P-loop containing nucleotide triphosphate hydrolases"/>
    <property type="match status" value="1"/>
</dbReference>
<comment type="caution">
    <text evidence="8">The sequence shown here is derived from an EMBL/GenBank/DDBJ whole genome shotgun (WGS) entry which is preliminary data.</text>
</comment>
<gene>
    <name evidence="8" type="ORF">ETP66_09460</name>
</gene>
<reference evidence="8 9" key="1">
    <citation type="submission" date="2019-02" db="EMBL/GenBank/DDBJ databases">
        <title>Thermus sp. a novel from hot spring.</title>
        <authorList>
            <person name="Zhao Z."/>
        </authorList>
    </citation>
    <scope>NUCLEOTIDE SEQUENCE [LARGE SCALE GENOMIC DNA]</scope>
    <source>
        <strain evidence="8 9">CFH 72773T</strain>
    </source>
</reference>
<evidence type="ECO:0000259" key="6">
    <source>
        <dbReference type="PROSITE" id="PS51192"/>
    </source>
</evidence>
<dbReference type="GO" id="GO:0016787">
    <property type="term" value="F:hydrolase activity"/>
    <property type="evidence" value="ECO:0007669"/>
    <property type="project" value="UniProtKB-KW"/>
</dbReference>
<evidence type="ECO:0000256" key="1">
    <source>
        <dbReference type="ARBA" id="ARBA00022741"/>
    </source>
</evidence>
<dbReference type="InterPro" id="IPR001650">
    <property type="entry name" value="Helicase_C-like"/>
</dbReference>
<keyword evidence="9" id="KW-1185">Reference proteome</keyword>
<accession>A0A4Q9B080</accession>
<dbReference type="RefSeq" id="WP_130842388.1">
    <property type="nucleotide sequence ID" value="NZ_SIJL01000012.1"/>
</dbReference>
<evidence type="ECO:0000313" key="8">
    <source>
        <dbReference type="EMBL" id="TBH17452.1"/>
    </source>
</evidence>
<dbReference type="PANTHER" id="PTHR45766">
    <property type="entry name" value="DNA ANNEALING HELICASE AND ENDONUCLEASE ZRANB3 FAMILY MEMBER"/>
    <property type="match status" value="1"/>
</dbReference>
<keyword evidence="5" id="KW-0175">Coiled coil</keyword>
<evidence type="ECO:0000256" key="2">
    <source>
        <dbReference type="ARBA" id="ARBA00022801"/>
    </source>
</evidence>
<dbReference type="InterPro" id="IPR057342">
    <property type="entry name" value="DEXDc_RapA"/>
</dbReference>
<dbReference type="InterPro" id="IPR000330">
    <property type="entry name" value="SNF2_N"/>
</dbReference>
<proteinExistence type="predicted"/>
<dbReference type="EMBL" id="SIJL01000012">
    <property type="protein sequence ID" value="TBH17452.1"/>
    <property type="molecule type" value="Genomic_DNA"/>
</dbReference>
<dbReference type="SMART" id="SM00490">
    <property type="entry name" value="HELICc"/>
    <property type="match status" value="1"/>
</dbReference>
<dbReference type="InterPro" id="IPR014001">
    <property type="entry name" value="Helicase_ATP-bd"/>
</dbReference>
<dbReference type="SUPFAM" id="SSF52540">
    <property type="entry name" value="P-loop containing nucleoside triphosphate hydrolases"/>
    <property type="match status" value="2"/>
</dbReference>
<dbReference type="PROSITE" id="PS51192">
    <property type="entry name" value="HELICASE_ATP_BIND_1"/>
    <property type="match status" value="1"/>
</dbReference>
<evidence type="ECO:0000256" key="4">
    <source>
        <dbReference type="ARBA" id="ARBA00022840"/>
    </source>
</evidence>
<dbReference type="InterPro" id="IPR027417">
    <property type="entry name" value="P-loop_NTPase"/>
</dbReference>
<evidence type="ECO:0000256" key="5">
    <source>
        <dbReference type="SAM" id="Coils"/>
    </source>
</evidence>
<feature type="domain" description="Helicase ATP-binding" evidence="6">
    <location>
        <begin position="119"/>
        <end position="290"/>
    </location>
</feature>
<keyword evidence="1" id="KW-0547">Nucleotide-binding</keyword>
<dbReference type="PROSITE" id="PS51194">
    <property type="entry name" value="HELICASE_CTER"/>
    <property type="match status" value="1"/>
</dbReference>
<dbReference type="AlphaFoldDB" id="A0A4Q9B080"/>
<dbReference type="GO" id="GO:0005524">
    <property type="term" value="F:ATP binding"/>
    <property type="evidence" value="ECO:0007669"/>
    <property type="project" value="UniProtKB-KW"/>
</dbReference>
<dbReference type="InterPro" id="IPR049730">
    <property type="entry name" value="SNF2/RAD54-like_C"/>
</dbReference>
<evidence type="ECO:0000313" key="9">
    <source>
        <dbReference type="Proteomes" id="UP000292858"/>
    </source>
</evidence>
<dbReference type="InterPro" id="IPR024975">
    <property type="entry name" value="NOV_C"/>
</dbReference>
<dbReference type="Pfam" id="PF13020">
    <property type="entry name" value="NOV_C"/>
    <property type="match status" value="1"/>
</dbReference>
<organism evidence="8 9">
    <name type="scientific">Thermus thermamylovorans</name>
    <dbReference type="NCBI Taxonomy" id="2509362"/>
    <lineage>
        <taxon>Bacteria</taxon>
        <taxon>Thermotogati</taxon>
        <taxon>Deinococcota</taxon>
        <taxon>Deinococci</taxon>
        <taxon>Thermales</taxon>
        <taxon>Thermaceae</taxon>
        <taxon>Thermus</taxon>
    </lineage>
</organism>
<dbReference type="GO" id="GO:0004386">
    <property type="term" value="F:helicase activity"/>
    <property type="evidence" value="ECO:0007669"/>
    <property type="project" value="UniProtKB-KW"/>
</dbReference>
<dbReference type="PANTHER" id="PTHR45766:SF6">
    <property type="entry name" value="SWI_SNF-RELATED MATRIX-ASSOCIATED ACTIN-DEPENDENT REGULATOR OF CHROMATIN SUBFAMILY A-LIKE PROTEIN 1"/>
    <property type="match status" value="1"/>
</dbReference>
<keyword evidence="3" id="KW-0347">Helicase</keyword>
<dbReference type="InterPro" id="IPR038718">
    <property type="entry name" value="SNF2-like_sf"/>
</dbReference>
<name>A0A4Q9B080_9DEIN</name>
<feature type="coiled-coil region" evidence="5">
    <location>
        <begin position="443"/>
        <end position="470"/>
    </location>
</feature>
<feature type="coiled-coil region" evidence="5">
    <location>
        <begin position="942"/>
        <end position="976"/>
    </location>
</feature>
<dbReference type="CDD" id="cd18793">
    <property type="entry name" value="SF2_C_SNF"/>
    <property type="match status" value="1"/>
</dbReference>
<dbReference type="Pfam" id="PF00176">
    <property type="entry name" value="SNF2-rel_dom"/>
    <property type="match status" value="1"/>
</dbReference>
<feature type="domain" description="Helicase C-terminal" evidence="7">
    <location>
        <begin position="481"/>
        <end position="650"/>
    </location>
</feature>
<dbReference type="SMART" id="SM00487">
    <property type="entry name" value="DEXDc"/>
    <property type="match status" value="1"/>
</dbReference>
<dbReference type="Proteomes" id="UP000292858">
    <property type="component" value="Unassembled WGS sequence"/>
</dbReference>
<dbReference type="Pfam" id="PF00271">
    <property type="entry name" value="Helicase_C"/>
    <property type="match status" value="1"/>
</dbReference>
<keyword evidence="2" id="KW-0378">Hydrolase</keyword>